<dbReference type="InterPro" id="IPR050473">
    <property type="entry name" value="A2M/Complement_sys"/>
</dbReference>
<evidence type="ECO:0000256" key="10">
    <source>
        <dbReference type="ARBA" id="ARBA00023004"/>
    </source>
</evidence>
<dbReference type="EMBL" id="JH816397">
    <property type="protein sequence ID" value="EKC40272.1"/>
    <property type="molecule type" value="Genomic_DNA"/>
</dbReference>
<dbReference type="SMR" id="K1QTV1"/>
<dbReference type="SMART" id="SM00192">
    <property type="entry name" value="LDLa"/>
    <property type="match status" value="1"/>
</dbReference>
<dbReference type="InParanoid" id="K1QTV1"/>
<dbReference type="SUPFAM" id="SSF48264">
    <property type="entry name" value="Cytochrome P450"/>
    <property type="match status" value="1"/>
</dbReference>
<keyword evidence="11" id="KW-0503">Monooxygenase</keyword>
<dbReference type="InterPro" id="IPR001128">
    <property type="entry name" value="Cyt_P450"/>
</dbReference>
<evidence type="ECO:0000256" key="7">
    <source>
        <dbReference type="ARBA" id="ARBA00022824"/>
    </source>
</evidence>
<feature type="binding site" description="axial binding residue" evidence="14">
    <location>
        <position position="371"/>
    </location>
    <ligand>
        <name>heme</name>
        <dbReference type="ChEBI" id="CHEBI:30413"/>
    </ligand>
    <ligandPart>
        <name>Fe</name>
        <dbReference type="ChEBI" id="CHEBI:18248"/>
    </ligandPart>
</feature>
<dbReference type="InterPro" id="IPR002890">
    <property type="entry name" value="MG2"/>
</dbReference>
<comment type="similarity">
    <text evidence="4">Belongs to the cytochrome P450 family.</text>
</comment>
<keyword evidence="7" id="KW-0256">Endoplasmic reticulum</keyword>
<dbReference type="GO" id="GO:0020037">
    <property type="term" value="F:heme binding"/>
    <property type="evidence" value="ECO:0007669"/>
    <property type="project" value="InterPro"/>
</dbReference>
<evidence type="ECO:0000256" key="4">
    <source>
        <dbReference type="ARBA" id="ARBA00010617"/>
    </source>
</evidence>
<dbReference type="InterPro" id="IPR036396">
    <property type="entry name" value="Cyt_P450_sf"/>
</dbReference>
<dbReference type="Gene3D" id="2.20.130.20">
    <property type="match status" value="1"/>
</dbReference>
<dbReference type="InterPro" id="IPR013783">
    <property type="entry name" value="Ig-like_fold"/>
</dbReference>
<dbReference type="GO" id="GO:0005615">
    <property type="term" value="C:extracellular space"/>
    <property type="evidence" value="ECO:0007669"/>
    <property type="project" value="InterPro"/>
</dbReference>
<reference evidence="18" key="1">
    <citation type="journal article" date="2012" name="Nature">
        <title>The oyster genome reveals stress adaptation and complexity of shell formation.</title>
        <authorList>
            <person name="Zhang G."/>
            <person name="Fang X."/>
            <person name="Guo X."/>
            <person name="Li L."/>
            <person name="Luo R."/>
            <person name="Xu F."/>
            <person name="Yang P."/>
            <person name="Zhang L."/>
            <person name="Wang X."/>
            <person name="Qi H."/>
            <person name="Xiong Z."/>
            <person name="Que H."/>
            <person name="Xie Y."/>
            <person name="Holland P.W."/>
            <person name="Paps J."/>
            <person name="Zhu Y."/>
            <person name="Wu F."/>
            <person name="Chen Y."/>
            <person name="Wang J."/>
            <person name="Peng C."/>
            <person name="Meng J."/>
            <person name="Yang L."/>
            <person name="Liu J."/>
            <person name="Wen B."/>
            <person name="Zhang N."/>
            <person name="Huang Z."/>
            <person name="Zhu Q."/>
            <person name="Feng Y."/>
            <person name="Mount A."/>
            <person name="Hedgecock D."/>
            <person name="Xu Z."/>
            <person name="Liu Y."/>
            <person name="Domazet-Loso T."/>
            <person name="Du Y."/>
            <person name="Sun X."/>
            <person name="Zhang S."/>
            <person name="Liu B."/>
            <person name="Cheng P."/>
            <person name="Jiang X."/>
            <person name="Li J."/>
            <person name="Fan D."/>
            <person name="Wang W."/>
            <person name="Fu W."/>
            <person name="Wang T."/>
            <person name="Wang B."/>
            <person name="Zhang J."/>
            <person name="Peng Z."/>
            <person name="Li Y."/>
            <person name="Li N."/>
            <person name="Wang J."/>
            <person name="Chen M."/>
            <person name="He Y."/>
            <person name="Tan F."/>
            <person name="Song X."/>
            <person name="Zheng Q."/>
            <person name="Huang R."/>
            <person name="Yang H."/>
            <person name="Du X."/>
            <person name="Chen L."/>
            <person name="Yang M."/>
            <person name="Gaffney P.M."/>
            <person name="Wang S."/>
            <person name="Luo L."/>
            <person name="She Z."/>
            <person name="Ming Y."/>
            <person name="Huang W."/>
            <person name="Zhang S."/>
            <person name="Huang B."/>
            <person name="Zhang Y."/>
            <person name="Qu T."/>
            <person name="Ni P."/>
            <person name="Miao G."/>
            <person name="Wang J."/>
            <person name="Wang Q."/>
            <person name="Steinberg C.E."/>
            <person name="Wang H."/>
            <person name="Li N."/>
            <person name="Qian L."/>
            <person name="Zhang G."/>
            <person name="Li Y."/>
            <person name="Yang H."/>
            <person name="Liu X."/>
            <person name="Wang J."/>
            <person name="Yin Y."/>
            <person name="Wang J."/>
        </authorList>
    </citation>
    <scope>NUCLEOTIDE SEQUENCE [LARGE SCALE GENOMIC DNA]</scope>
    <source>
        <strain evidence="18">05x7-T-G4-1.051#20</strain>
    </source>
</reference>
<protein>
    <recommendedName>
        <fullName evidence="19">CD109 antigen</fullName>
    </recommendedName>
</protein>
<keyword evidence="9" id="KW-0560">Oxidoreductase</keyword>
<dbReference type="Pfam" id="PF07678">
    <property type="entry name" value="TED_complement"/>
    <property type="match status" value="1"/>
</dbReference>
<keyword evidence="12" id="KW-0472">Membrane</keyword>
<evidence type="ECO:0000256" key="3">
    <source>
        <dbReference type="ARBA" id="ARBA00004406"/>
    </source>
</evidence>
<dbReference type="SMART" id="SM01359">
    <property type="entry name" value="A2M_N_2"/>
    <property type="match status" value="1"/>
</dbReference>
<evidence type="ECO:0000256" key="5">
    <source>
        <dbReference type="ARBA" id="ARBA00022617"/>
    </source>
</evidence>
<evidence type="ECO:0000256" key="6">
    <source>
        <dbReference type="ARBA" id="ARBA00022723"/>
    </source>
</evidence>
<evidence type="ECO:0000256" key="9">
    <source>
        <dbReference type="ARBA" id="ARBA00023002"/>
    </source>
</evidence>
<evidence type="ECO:0000256" key="12">
    <source>
        <dbReference type="ARBA" id="ARBA00023136"/>
    </source>
</evidence>
<dbReference type="Gene3D" id="1.50.10.20">
    <property type="match status" value="1"/>
</dbReference>
<comment type="subcellular location">
    <subcellularLocation>
        <location evidence="3">Endoplasmic reticulum membrane</location>
        <topology evidence="3">Peripheral membrane protein</topology>
    </subcellularLocation>
    <subcellularLocation>
        <location evidence="2">Microsome membrane</location>
        <topology evidence="2">Peripheral membrane protein</topology>
    </subcellularLocation>
</comment>
<comment type="cofactor">
    <cofactor evidence="1 14">
        <name>heme</name>
        <dbReference type="ChEBI" id="CHEBI:30413"/>
    </cofactor>
</comment>
<dbReference type="FunCoup" id="K1QTV1">
    <property type="interactions" value="36"/>
</dbReference>
<keyword evidence="8" id="KW-0492">Microsome</keyword>
<evidence type="ECO:0000256" key="14">
    <source>
        <dbReference type="PIRSR" id="PIRSR602401-1"/>
    </source>
</evidence>
<keyword evidence="13" id="KW-1015">Disulfide bond</keyword>
<dbReference type="Gene3D" id="1.10.630.10">
    <property type="entry name" value="Cytochrome P450"/>
    <property type="match status" value="1"/>
</dbReference>
<dbReference type="SMART" id="SM01360">
    <property type="entry name" value="A2M"/>
    <property type="match status" value="1"/>
</dbReference>
<evidence type="ECO:0000256" key="13">
    <source>
        <dbReference type="ARBA" id="ARBA00023157"/>
    </source>
</evidence>
<evidence type="ECO:0000256" key="1">
    <source>
        <dbReference type="ARBA" id="ARBA00001971"/>
    </source>
</evidence>
<dbReference type="Gene3D" id="2.60.40.1940">
    <property type="match status" value="1"/>
</dbReference>
<evidence type="ECO:0000256" key="2">
    <source>
        <dbReference type="ARBA" id="ARBA00004174"/>
    </source>
</evidence>
<dbReference type="Pfam" id="PF00207">
    <property type="entry name" value="A2M"/>
    <property type="match status" value="1"/>
</dbReference>
<dbReference type="InterPro" id="IPR011625">
    <property type="entry name" value="A2M_N_BRD"/>
</dbReference>
<dbReference type="GO" id="GO:0004497">
    <property type="term" value="F:monooxygenase activity"/>
    <property type="evidence" value="ECO:0007669"/>
    <property type="project" value="UniProtKB-KW"/>
</dbReference>
<keyword evidence="10 14" id="KW-0408">Iron</keyword>
<organism evidence="18">
    <name type="scientific">Magallana gigas</name>
    <name type="common">Pacific oyster</name>
    <name type="synonym">Crassostrea gigas</name>
    <dbReference type="NCBI Taxonomy" id="29159"/>
    <lineage>
        <taxon>Eukaryota</taxon>
        <taxon>Metazoa</taxon>
        <taxon>Spiralia</taxon>
        <taxon>Lophotrochozoa</taxon>
        <taxon>Mollusca</taxon>
        <taxon>Bivalvia</taxon>
        <taxon>Autobranchia</taxon>
        <taxon>Pteriomorphia</taxon>
        <taxon>Ostreida</taxon>
        <taxon>Ostreoidea</taxon>
        <taxon>Ostreidae</taxon>
        <taxon>Magallana</taxon>
    </lineage>
</organism>
<dbReference type="GO" id="GO:0005506">
    <property type="term" value="F:iron ion binding"/>
    <property type="evidence" value="ECO:0007669"/>
    <property type="project" value="InterPro"/>
</dbReference>
<dbReference type="Pfam" id="PF07703">
    <property type="entry name" value="A2M_BRD"/>
    <property type="match status" value="1"/>
</dbReference>
<dbReference type="GO" id="GO:0005789">
    <property type="term" value="C:endoplasmic reticulum membrane"/>
    <property type="evidence" value="ECO:0007669"/>
    <property type="project" value="UniProtKB-SubCell"/>
</dbReference>
<dbReference type="InterPro" id="IPR008930">
    <property type="entry name" value="Terpenoid_cyclase/PrenylTrfase"/>
</dbReference>
<dbReference type="SMART" id="SM01361">
    <property type="entry name" value="A2M_recep"/>
    <property type="match status" value="1"/>
</dbReference>
<dbReference type="PANTHER" id="PTHR11412">
    <property type="entry name" value="MACROGLOBULIN / COMPLEMENT"/>
    <property type="match status" value="1"/>
</dbReference>
<dbReference type="Pfam" id="PF07677">
    <property type="entry name" value="A2M_recep"/>
    <property type="match status" value="1"/>
</dbReference>
<proteinExistence type="inferred from homology"/>
<dbReference type="FunFam" id="1.10.630.10:FF:000238">
    <property type="entry name" value="Cytochrome P450 2A6"/>
    <property type="match status" value="1"/>
</dbReference>
<feature type="domain" description="Alpha-2-macroglobulin bait region" evidence="15">
    <location>
        <begin position="879"/>
        <end position="1011"/>
    </location>
</feature>
<evidence type="ECO:0000313" key="18">
    <source>
        <dbReference type="EMBL" id="EKC40272.1"/>
    </source>
</evidence>
<dbReference type="InterPro" id="IPR009048">
    <property type="entry name" value="A-macroglobulin_rcpt-bd"/>
</dbReference>
<keyword evidence="5 14" id="KW-0349">Heme</keyword>
<dbReference type="GO" id="GO:0004866">
    <property type="term" value="F:endopeptidase inhibitor activity"/>
    <property type="evidence" value="ECO:0007669"/>
    <property type="project" value="InterPro"/>
</dbReference>
<dbReference type="PRINTS" id="PR00385">
    <property type="entry name" value="P450"/>
</dbReference>
<dbReference type="GO" id="GO:0016705">
    <property type="term" value="F:oxidoreductase activity, acting on paired donors, with incorporation or reduction of molecular oxygen"/>
    <property type="evidence" value="ECO:0007669"/>
    <property type="project" value="InterPro"/>
</dbReference>
<dbReference type="SUPFAM" id="SSF49410">
    <property type="entry name" value="Alpha-macroglobulin receptor domain"/>
    <property type="match status" value="1"/>
</dbReference>
<dbReference type="HOGENOM" id="CLU_001634_5_1_1"/>
<dbReference type="Pfam" id="PF00067">
    <property type="entry name" value="p450"/>
    <property type="match status" value="1"/>
</dbReference>
<dbReference type="PANTHER" id="PTHR11412:SF146">
    <property type="entry name" value="CD109 ANTIGEN"/>
    <property type="match status" value="1"/>
</dbReference>
<evidence type="ECO:0000259" key="16">
    <source>
        <dbReference type="SMART" id="SM01360"/>
    </source>
</evidence>
<keyword evidence="6 14" id="KW-0479">Metal-binding</keyword>
<evidence type="ECO:0008006" key="19">
    <source>
        <dbReference type="Google" id="ProtNLM"/>
    </source>
</evidence>
<dbReference type="InterPro" id="IPR002401">
    <property type="entry name" value="Cyt_P450_E_grp-I"/>
</dbReference>
<feature type="domain" description="Alpha-2-macroglobulin" evidence="16">
    <location>
        <begin position="1160"/>
        <end position="1251"/>
    </location>
</feature>
<accession>K1QTV1</accession>
<feature type="domain" description="Alpha-macroglobulin receptor-binding" evidence="17">
    <location>
        <begin position="1851"/>
        <end position="1943"/>
    </location>
</feature>
<evidence type="ECO:0000259" key="17">
    <source>
        <dbReference type="SMART" id="SM01361"/>
    </source>
</evidence>
<dbReference type="InterPro" id="IPR036595">
    <property type="entry name" value="A-macroglobulin_rcpt-bd_sf"/>
</dbReference>
<evidence type="ECO:0000259" key="15">
    <source>
        <dbReference type="SMART" id="SM01359"/>
    </source>
</evidence>
<dbReference type="InterPro" id="IPR011626">
    <property type="entry name" value="Alpha-macroglobulin_TED"/>
</dbReference>
<dbReference type="InterPro" id="IPR002172">
    <property type="entry name" value="LDrepeatLR_classA_rpt"/>
</dbReference>
<dbReference type="CDD" id="cd11028">
    <property type="entry name" value="CYP1"/>
    <property type="match status" value="1"/>
</dbReference>
<dbReference type="SUPFAM" id="SSF48239">
    <property type="entry name" value="Terpenoid cyclases/Protein prenyltransferases"/>
    <property type="match status" value="1"/>
</dbReference>
<name>K1QTV1_MAGGI</name>
<dbReference type="Gene3D" id="2.60.40.690">
    <property type="entry name" value="Alpha-macroglobulin, receptor-binding domain"/>
    <property type="match status" value="1"/>
</dbReference>
<dbReference type="Gene3D" id="2.60.40.10">
    <property type="entry name" value="Immunoglobulins"/>
    <property type="match status" value="2"/>
</dbReference>
<dbReference type="InterPro" id="IPR001599">
    <property type="entry name" value="Macroglobln_a2"/>
</dbReference>
<dbReference type="Gene3D" id="6.20.50.160">
    <property type="match status" value="1"/>
</dbReference>
<evidence type="ECO:0000256" key="8">
    <source>
        <dbReference type="ARBA" id="ARBA00022848"/>
    </source>
</evidence>
<dbReference type="PRINTS" id="PR00463">
    <property type="entry name" value="EP450I"/>
</dbReference>
<dbReference type="Pfam" id="PF01835">
    <property type="entry name" value="MG2"/>
    <property type="match status" value="1"/>
</dbReference>
<sequence length="1997" mass="228593">MGSHTTVVINGLQALKHVCVKQSEEFAGRPNFYSFNYIANGKSMGFSDYGPRWQLHRRIAQNVIAQFTNKRHNPIEEAIIQEAEFLTTNFLATPGKPVDPHNEIYLSVGNIICALCFGKRYKRDDPDFMQLVKNNDEFMAFAGAGNPVDIMPWMRHFTKRSFNKFVSILETMNKFSLKKRQEHLDTFNKMNIRDVTDALIQMTDDISEEEKLSVGLTDEHILITVQELIGAGFDTIASTLQWTVLFMSTNPEYQEKVHAEIREVIGMDRFPTMDDYPLLPFTEACIIETMRHSCIFPFALPHSTTKDTHVNGIYIKAKTLVFLNLWSVNYDEENFPEPTVFNPYRFLDSDGNVNRSAVDLFRPYGAGKRRCPGEQLARMELFLFFCTIMQKCKFDVIEDEPPVVDSHINEGVNMWLLAITMAVLWTSADSQDRKTIIDNTSGYKMERAPPNEVIQIFATILRMNEYPYFDVKVSIVQDKVAYAEITTKFERPGSRLMQMRMPSNSQRGHYKLRVEGKAGDSGNVFFNETDIGFDPKQASVFIQLSKPIYKQGQNVSFRVLPIKQNMMPKYGSMTIYVKDPTGYPVRRWLAVQTNAGGIVSQSFMLSDQPNYGNWSIQVDGYGFTYYKHFQVEEFWDPRFDVNVTVKSYIQENVNTVGGIIMANMTTGKPIEGNASVLLTVKEPQNMYGGVNNINSGFVFEPRSFTIQKSLGYLRGPISFEFNMDEIRTRLRNEFGMYSGFEGVELHFNASVYDWFFRMTRVGYASTVLYKSGVKLQWVGDKVRTFKPDSVLTVQVAVMRYDGTPVSSSSKVRLDLEPQGSTLPYFASSKSPSGGIAQFKITMDNTIKSLKLTARWEADTTTPPITMMTTRFYSPSNSYITLSTSTSSPKVNTYMLFHVKTSLYVPRIFYQVVGGGNILVGEELEMLSRRKSFAIALSRDMVPTARVVVYYLSGQPEEIVVDSLTFFVDGTANNKVGAQVNRGKDFTRDTVEILATADPGAYVAFAAIPLDLYKRGLNDGLNHWTIIDELNTYDSGRKSWQHLWRKSEVEYQYKFYTASGHGIDANTTFRDAGLLVMSDLTVNRVPITSTELKCHNDPDYLPCFSGAFCYHVNETCDGLNQCQTDWADEQNCPMEDPRHSNMTLNMINRVSRVLRFYEDSSWAWKETFTKPDGEVDFRVTVPKYPLTWVIHGVSMSRNLGLGIQPSPIQYDATRYMYIIVECPEHIIRGEQVGVRVTVFNYWFGDEFIEVLVTMEGSPDYDSVLVGDEGFVQSYAPRRHNGDHQTIVFLEPGESKDIFMPLVPNMVQGTFNFTVSAWCFLERDIVTRTIYVSSDGIENMYHTPYLIDMITSGSMIIPDLKVNVSDQFIVPEQRYHQFVPGSPKGHVTVFGDVVTPGFFQEFPTAEDILYRPYGSGEMNMFNFAYNLLTLKFKKANQQLSNDILQRTLKYMNIALQRQMGYMNQDGSFRMFRDDPKPSVWLTAFVAKSLFQAKFGEWEKDFFIPLELINKMVLWLCSQQHNVTGEFNELPGVPVYDRNFGSLREAVENDTLRAHPVPLTAYVLIALYKIKDTSMESQSCMEKAKQRASEYLSQQVNKITEVFHLAITSYALSLSSVRSRAVFDSLWKHVRTKPEHYFSDDEIRENPSEYVNTVLYMLPRLPLINDGYAVQSTSYALLAHINHFGATTSSDSTSGLIKEQRDSMMKWLQTMRNTFGAFASTQDTLAAMEALFEFTLVDPNRNVFSMDLKLESSASPEWNDAFMMAKDNYTVMQEVWLPKVFGQVRVAVKGTGRTLIQLTTTVNVEYPWQIRNPVDTIQFFLLDNYNIEFSGRNFSTIRMTPCVSWVYETRSKQSGLTVLEIDIPTGYVIMNDTLRALVNSPTSPSNLKRAEFYKRKVVFYFEYLDQRQTCVDLEAHRWYPVANMTIQHKMRVYDYYEPGMHNTTMYSTYSLFNLNVCYVCGSYQCPYCPFFNVGTVIKASFTLVTLIIGFILQRYMLRNS</sequence>
<evidence type="ECO:0000256" key="11">
    <source>
        <dbReference type="ARBA" id="ARBA00023033"/>
    </source>
</evidence>
<dbReference type="Gene3D" id="2.60.40.1930">
    <property type="match status" value="3"/>
</dbReference>
<gene>
    <name evidence="18" type="ORF">CGI_10023706</name>
</gene>